<evidence type="ECO:0000313" key="1">
    <source>
        <dbReference type="EMBL" id="KAI3716037.1"/>
    </source>
</evidence>
<sequence>MAKAGVSNDNHKNDGGDVQKLTKGKGVMVNGENDLDDEIMDHKRRKHELRVYKERGRTRKMAKLYADLHALLPNLPTEPKVDKATIVKEAMNSIKSLEQTLQNLQKQKLERLQGHVSNNTSTAVPLVPSQNPVIDNNDHEPLLVDQQHLGSSNIFETWTSPNVTVSMCGTDAHISICSLKKPGLFTTICFILKNHNHEIVSAQISSDDAKIMYMIHVRANVPREFAEGFPYEEMYKKAVEQIMLWINFEKFQN</sequence>
<organism evidence="1 2">
    <name type="scientific">Arctium lappa</name>
    <name type="common">Greater burdock</name>
    <name type="synonym">Lappa major</name>
    <dbReference type="NCBI Taxonomy" id="4217"/>
    <lineage>
        <taxon>Eukaryota</taxon>
        <taxon>Viridiplantae</taxon>
        <taxon>Streptophyta</taxon>
        <taxon>Embryophyta</taxon>
        <taxon>Tracheophyta</taxon>
        <taxon>Spermatophyta</taxon>
        <taxon>Magnoliopsida</taxon>
        <taxon>eudicotyledons</taxon>
        <taxon>Gunneridae</taxon>
        <taxon>Pentapetalae</taxon>
        <taxon>asterids</taxon>
        <taxon>campanulids</taxon>
        <taxon>Asterales</taxon>
        <taxon>Asteraceae</taxon>
        <taxon>Carduoideae</taxon>
        <taxon>Cardueae</taxon>
        <taxon>Arctiinae</taxon>
        <taxon>Arctium</taxon>
    </lineage>
</organism>
<keyword evidence="2" id="KW-1185">Reference proteome</keyword>
<comment type="caution">
    <text evidence="1">The sequence shown here is derived from an EMBL/GenBank/DDBJ whole genome shotgun (WGS) entry which is preliminary data.</text>
</comment>
<proteinExistence type="predicted"/>
<reference evidence="2" key="1">
    <citation type="journal article" date="2022" name="Mol. Ecol. Resour.">
        <title>The genomes of chicory, endive, great burdock and yacon provide insights into Asteraceae palaeo-polyploidization history and plant inulin production.</title>
        <authorList>
            <person name="Fan W."/>
            <person name="Wang S."/>
            <person name="Wang H."/>
            <person name="Wang A."/>
            <person name="Jiang F."/>
            <person name="Liu H."/>
            <person name="Zhao H."/>
            <person name="Xu D."/>
            <person name="Zhang Y."/>
        </authorList>
    </citation>
    <scope>NUCLEOTIDE SEQUENCE [LARGE SCALE GENOMIC DNA]</scope>
    <source>
        <strain evidence="2">cv. Niubang</strain>
    </source>
</reference>
<accession>A0ACB9B1S2</accession>
<protein>
    <submittedName>
        <fullName evidence="1">Uncharacterized protein</fullName>
    </submittedName>
</protein>
<dbReference type="Proteomes" id="UP001055879">
    <property type="component" value="Linkage Group LG07"/>
</dbReference>
<gene>
    <name evidence="1" type="ORF">L6452_23080</name>
</gene>
<name>A0ACB9B1S2_ARCLA</name>
<dbReference type="EMBL" id="CM042053">
    <property type="protein sequence ID" value="KAI3716037.1"/>
    <property type="molecule type" value="Genomic_DNA"/>
</dbReference>
<reference evidence="1 2" key="2">
    <citation type="journal article" date="2022" name="Mol. Ecol. Resour.">
        <title>The genomes of chicory, endive, great burdock and yacon provide insights into Asteraceae paleo-polyploidization history and plant inulin production.</title>
        <authorList>
            <person name="Fan W."/>
            <person name="Wang S."/>
            <person name="Wang H."/>
            <person name="Wang A."/>
            <person name="Jiang F."/>
            <person name="Liu H."/>
            <person name="Zhao H."/>
            <person name="Xu D."/>
            <person name="Zhang Y."/>
        </authorList>
    </citation>
    <scope>NUCLEOTIDE SEQUENCE [LARGE SCALE GENOMIC DNA]</scope>
    <source>
        <strain evidence="2">cv. Niubang</strain>
    </source>
</reference>
<evidence type="ECO:0000313" key="2">
    <source>
        <dbReference type="Proteomes" id="UP001055879"/>
    </source>
</evidence>